<evidence type="ECO:0000313" key="2">
    <source>
        <dbReference type="EMBL" id="MCS4120351.1"/>
    </source>
</evidence>
<comment type="caution">
    <text evidence="2">The sequence shown here is derived from an EMBL/GenBank/DDBJ whole genome shotgun (WGS) entry which is preliminary data.</text>
</comment>
<name>A0A9X2VBF0_9BACT</name>
<accession>A0A9X2VBF0</accession>
<feature type="region of interest" description="Disordered" evidence="1">
    <location>
        <begin position="1"/>
        <end position="27"/>
    </location>
</feature>
<reference evidence="2" key="1">
    <citation type="submission" date="2022-08" db="EMBL/GenBank/DDBJ databases">
        <title>Genomic Encyclopedia of Type Strains, Phase V (KMG-V): Genome sequencing to study the core and pangenomes of soil and plant-associated prokaryotes.</title>
        <authorList>
            <person name="Whitman W."/>
        </authorList>
    </citation>
    <scope>NUCLEOTIDE SEQUENCE</scope>
    <source>
        <strain evidence="3">SP3002</strain>
        <strain evidence="2">SP3026</strain>
    </source>
</reference>
<dbReference type="EMBL" id="JANUBL010000001">
    <property type="protein sequence ID" value="MCS4120351.1"/>
    <property type="molecule type" value="Genomic_DNA"/>
</dbReference>
<dbReference type="Proteomes" id="UP001155110">
    <property type="component" value="Unassembled WGS sequence"/>
</dbReference>
<proteinExistence type="predicted"/>
<evidence type="ECO:0000313" key="4">
    <source>
        <dbReference type="Proteomes" id="UP001155144"/>
    </source>
</evidence>
<sequence>MLRPPELTPGRGRAGGKTSLGRWSGTTPKRYVWRGPGRLVEVQGESACRVAPARLSLSEVGAEL</sequence>
<evidence type="ECO:0000313" key="3">
    <source>
        <dbReference type="EMBL" id="MCS4158303.1"/>
    </source>
</evidence>
<evidence type="ECO:0000256" key="1">
    <source>
        <dbReference type="SAM" id="MobiDB-lite"/>
    </source>
</evidence>
<dbReference type="EMBL" id="JANTZM010000011">
    <property type="protein sequence ID" value="MCS4158303.1"/>
    <property type="molecule type" value="Genomic_DNA"/>
</dbReference>
<gene>
    <name evidence="2" type="ORF">GGP45_000669</name>
    <name evidence="3" type="ORF">GGP99_002275</name>
</gene>
<protein>
    <submittedName>
        <fullName evidence="2">Uncharacterized protein</fullName>
    </submittedName>
</protein>
<organism evidence="2 4">
    <name type="scientific">Salinibacter ruber</name>
    <dbReference type="NCBI Taxonomy" id="146919"/>
    <lineage>
        <taxon>Bacteria</taxon>
        <taxon>Pseudomonadati</taxon>
        <taxon>Rhodothermota</taxon>
        <taxon>Rhodothermia</taxon>
        <taxon>Rhodothermales</taxon>
        <taxon>Salinibacteraceae</taxon>
        <taxon>Salinibacter</taxon>
    </lineage>
</organism>
<dbReference type="AlphaFoldDB" id="A0A9X2VBF0"/>
<dbReference type="Proteomes" id="UP001155144">
    <property type="component" value="Unassembled WGS sequence"/>
</dbReference>